<name>A0A6T9AUW3_NOCSC</name>
<dbReference type="EMBL" id="HBFQ01034814">
    <property type="protein sequence ID" value="CAD8850203.1"/>
    <property type="molecule type" value="Transcribed_RNA"/>
</dbReference>
<dbReference type="CDD" id="cd20558">
    <property type="entry name" value="CYCLIN_ScPCL7-like"/>
    <property type="match status" value="1"/>
</dbReference>
<gene>
    <name evidence="1" type="ORF">NSCI0253_LOCUS24553</name>
    <name evidence="2" type="ORF">NSCI0253_LOCUS24555</name>
</gene>
<organism evidence="2">
    <name type="scientific">Noctiluca scintillans</name>
    <name type="common">Sea sparkle</name>
    <name type="synonym">Red tide dinoflagellate</name>
    <dbReference type="NCBI Taxonomy" id="2966"/>
    <lineage>
        <taxon>Eukaryota</taxon>
        <taxon>Sar</taxon>
        <taxon>Alveolata</taxon>
        <taxon>Dinophyceae</taxon>
        <taxon>Noctilucales</taxon>
        <taxon>Noctilucaceae</taxon>
        <taxon>Noctiluca</taxon>
    </lineage>
</organism>
<evidence type="ECO:0000313" key="1">
    <source>
        <dbReference type="EMBL" id="CAD8850203.1"/>
    </source>
</evidence>
<dbReference type="SUPFAM" id="SSF47954">
    <property type="entry name" value="Cyclin-like"/>
    <property type="match status" value="1"/>
</dbReference>
<dbReference type="GO" id="GO:0019901">
    <property type="term" value="F:protein kinase binding"/>
    <property type="evidence" value="ECO:0007669"/>
    <property type="project" value="InterPro"/>
</dbReference>
<dbReference type="Gene3D" id="1.10.472.10">
    <property type="entry name" value="Cyclin-like"/>
    <property type="match status" value="1"/>
</dbReference>
<dbReference type="InterPro" id="IPR013922">
    <property type="entry name" value="Cyclin_PHO80-like"/>
</dbReference>
<dbReference type="PANTHER" id="PTHR15615">
    <property type="match status" value="1"/>
</dbReference>
<dbReference type="InterPro" id="IPR036915">
    <property type="entry name" value="Cyclin-like_sf"/>
</dbReference>
<protein>
    <recommendedName>
        <fullName evidence="3">Cyclin</fullName>
    </recommendedName>
</protein>
<reference evidence="2" key="1">
    <citation type="submission" date="2021-01" db="EMBL/GenBank/DDBJ databases">
        <authorList>
            <person name="Corre E."/>
            <person name="Pelletier E."/>
            <person name="Niang G."/>
            <person name="Scheremetjew M."/>
            <person name="Finn R."/>
            <person name="Kale V."/>
            <person name="Holt S."/>
            <person name="Cochrane G."/>
            <person name="Meng A."/>
            <person name="Brown T."/>
            <person name="Cohen L."/>
        </authorList>
    </citation>
    <scope>NUCLEOTIDE SEQUENCE</scope>
</reference>
<dbReference type="EMBL" id="HBFQ01034816">
    <property type="protein sequence ID" value="CAD8850205.1"/>
    <property type="molecule type" value="Transcribed_RNA"/>
</dbReference>
<sequence length="213" mass="23815">MVRPFCFGTLVRIRAVMELDAEQDLLDEAEPAGESFVGALATVLTHLASVAGKPQRATRFHSVRPPQMSIHEYLARISKYFQCSSECFVLCLVYIDRIVKLHPEFTICSLNIHRLLVTAVMLAVKFFDDVYYSNAYYAKVGGVKLKEVNTLEAQFLQLIDWRLHVTPQEYSQYRNHVFTAVHGGVTSGAVSALPAEMDADGEGDVPMDLLEDA</sequence>
<evidence type="ECO:0008006" key="3">
    <source>
        <dbReference type="Google" id="ProtNLM"/>
    </source>
</evidence>
<dbReference type="PANTHER" id="PTHR15615:SF108">
    <property type="entry name" value="PROTEIN CNPPD1"/>
    <property type="match status" value="1"/>
</dbReference>
<dbReference type="Pfam" id="PF08613">
    <property type="entry name" value="Cyclin"/>
    <property type="match status" value="1"/>
</dbReference>
<proteinExistence type="predicted"/>
<accession>A0A6T9AUW3</accession>
<dbReference type="AlphaFoldDB" id="A0A6T9AUW3"/>
<evidence type="ECO:0000313" key="2">
    <source>
        <dbReference type="EMBL" id="CAD8850205.1"/>
    </source>
</evidence>